<gene>
    <name evidence="2" type="ORF">PLEPLA_LOCUS25030</name>
</gene>
<reference evidence="2" key="1">
    <citation type="submission" date="2020-03" db="EMBL/GenBank/DDBJ databases">
        <authorList>
            <person name="Weist P."/>
        </authorList>
    </citation>
    <scope>NUCLEOTIDE SEQUENCE</scope>
</reference>
<name>A0A9N7UVF0_PLEPL</name>
<evidence type="ECO:0000313" key="3">
    <source>
        <dbReference type="Proteomes" id="UP001153269"/>
    </source>
</evidence>
<sequence>MAVQGSGGCGGGIPPSGARRGNEGTGGGRVKKEGGGKTPRKRGIMETGIEKREQVASDASWVRPHLYLEPSTFGCKYQF</sequence>
<dbReference type="Proteomes" id="UP001153269">
    <property type="component" value="Unassembled WGS sequence"/>
</dbReference>
<feature type="compositionally biased region" description="Gly residues" evidence="1">
    <location>
        <begin position="1"/>
        <end position="14"/>
    </location>
</feature>
<proteinExistence type="predicted"/>
<dbReference type="AlphaFoldDB" id="A0A9N7UVF0"/>
<comment type="caution">
    <text evidence="2">The sequence shown here is derived from an EMBL/GenBank/DDBJ whole genome shotgun (WGS) entry which is preliminary data.</text>
</comment>
<evidence type="ECO:0000256" key="1">
    <source>
        <dbReference type="SAM" id="MobiDB-lite"/>
    </source>
</evidence>
<keyword evidence="3" id="KW-1185">Reference proteome</keyword>
<feature type="region of interest" description="Disordered" evidence="1">
    <location>
        <begin position="1"/>
        <end position="56"/>
    </location>
</feature>
<evidence type="ECO:0000313" key="2">
    <source>
        <dbReference type="EMBL" id="CAB1436997.1"/>
    </source>
</evidence>
<dbReference type="EMBL" id="CADEAL010001968">
    <property type="protein sequence ID" value="CAB1436997.1"/>
    <property type="molecule type" value="Genomic_DNA"/>
</dbReference>
<organism evidence="2 3">
    <name type="scientific">Pleuronectes platessa</name>
    <name type="common">European plaice</name>
    <dbReference type="NCBI Taxonomy" id="8262"/>
    <lineage>
        <taxon>Eukaryota</taxon>
        <taxon>Metazoa</taxon>
        <taxon>Chordata</taxon>
        <taxon>Craniata</taxon>
        <taxon>Vertebrata</taxon>
        <taxon>Euteleostomi</taxon>
        <taxon>Actinopterygii</taxon>
        <taxon>Neopterygii</taxon>
        <taxon>Teleostei</taxon>
        <taxon>Neoteleostei</taxon>
        <taxon>Acanthomorphata</taxon>
        <taxon>Carangaria</taxon>
        <taxon>Pleuronectiformes</taxon>
        <taxon>Pleuronectoidei</taxon>
        <taxon>Pleuronectidae</taxon>
        <taxon>Pleuronectes</taxon>
    </lineage>
</organism>
<protein>
    <submittedName>
        <fullName evidence="2">Uncharacterized protein</fullName>
    </submittedName>
</protein>
<accession>A0A9N7UVF0</accession>